<keyword evidence="1 2" id="KW-0732">Signal</keyword>
<protein>
    <submittedName>
        <fullName evidence="3">ABC Polyamine/Opine/Phosphonate transporter, periplasmic ligand binding protein</fullName>
    </submittedName>
</protein>
<feature type="signal peptide" evidence="2">
    <location>
        <begin position="1"/>
        <end position="19"/>
    </location>
</feature>
<reference evidence="4" key="2">
    <citation type="submission" date="2018-03" db="EMBL/GenBank/DDBJ databases">
        <authorList>
            <person name="Derbyshire K."/>
            <person name="Gray T.A."/>
            <person name="Champion M."/>
        </authorList>
    </citation>
    <scope>NUCLEOTIDE SEQUENCE [LARGE SCALE GENOMIC DNA]</scope>
    <source>
        <strain evidence="4">MKD8</strain>
    </source>
</reference>
<organism evidence="3 4">
    <name type="scientific">Mycolicibacterium smegmatis (strain MKD8)</name>
    <name type="common">Mycobacterium smegmatis</name>
    <dbReference type="NCBI Taxonomy" id="1214915"/>
    <lineage>
        <taxon>Bacteria</taxon>
        <taxon>Bacillati</taxon>
        <taxon>Actinomycetota</taxon>
        <taxon>Actinomycetes</taxon>
        <taxon>Mycobacteriales</taxon>
        <taxon>Mycobacteriaceae</taxon>
        <taxon>Mycolicibacterium</taxon>
    </lineage>
</organism>
<dbReference type="EMBL" id="CP027541">
    <property type="protein sequence ID" value="AWT53549.1"/>
    <property type="molecule type" value="Genomic_DNA"/>
</dbReference>
<reference evidence="3 4" key="1">
    <citation type="journal article" date="2013" name="Genome Announc.">
        <title>Draft genome sequence of MKD8, a conjugal recipient Mycobacterium smegmatis strain.</title>
        <authorList>
            <person name="Gray T.A."/>
            <person name="Palumbo M.J."/>
            <person name="Derbyshire K.M."/>
        </authorList>
    </citation>
    <scope>NUCLEOTIDE SEQUENCE [LARGE SCALE GENOMIC DNA]</scope>
    <source>
        <strain evidence="3 4">MKD8</strain>
    </source>
</reference>
<dbReference type="PANTHER" id="PTHR30006">
    <property type="entry name" value="THIAMINE-BINDING PERIPLASMIC PROTEIN-RELATED"/>
    <property type="match status" value="1"/>
</dbReference>
<name>A0A2U9PP54_MYCSE</name>
<dbReference type="SUPFAM" id="SSF53850">
    <property type="entry name" value="Periplasmic binding protein-like II"/>
    <property type="match status" value="1"/>
</dbReference>
<sequence length="368" mass="39389">MNKHLAGCLAAAVVLAVSACSGSSPTAGNTAAAGAESSAAEQVYEQINALSGDERNQTLLDMAKKDGQLTLYTSNTDMDDVVKAFEDKYGVHVETYRANSETVLQRVIQESTAGYQGADIVETNAGELNAMQQQQLLSPYEGELRDKVRPEGRKDGWTADRFNAFVVGWNSSKVAPGSEPKSLTDLADPQWKGRVGLEIGDYDWYAAMYKYYQSKGMSDDDIAAFFTQLAGNSKITKGHTVMGELLSAGQFDVAASVYSHTVDNAAAKGASVAWKVDDKPIEPVVLRPNGAGLMKSAKHPAAAMLFFDFLLTDGQQAIAGANRIGAVPTADDPLAGVETVSVPEQDLLDNPRKWSDDYKRITDSAGQA</sequence>
<dbReference type="Gene3D" id="3.40.190.10">
    <property type="entry name" value="Periplasmic binding protein-like II"/>
    <property type="match status" value="2"/>
</dbReference>
<dbReference type="PROSITE" id="PS51257">
    <property type="entry name" value="PROKAR_LIPOPROTEIN"/>
    <property type="match status" value="1"/>
</dbReference>
<evidence type="ECO:0000256" key="2">
    <source>
        <dbReference type="SAM" id="SignalP"/>
    </source>
</evidence>
<evidence type="ECO:0000256" key="1">
    <source>
        <dbReference type="ARBA" id="ARBA00022729"/>
    </source>
</evidence>
<dbReference type="Proteomes" id="UP000011200">
    <property type="component" value="Chromosome"/>
</dbReference>
<dbReference type="RefSeq" id="WP_003893969.1">
    <property type="nucleotide sequence ID" value="NZ_CP027541.1"/>
</dbReference>
<proteinExistence type="predicted"/>
<evidence type="ECO:0000313" key="4">
    <source>
        <dbReference type="Proteomes" id="UP000011200"/>
    </source>
</evidence>
<accession>A0A2U9PP54</accession>
<dbReference type="Pfam" id="PF13343">
    <property type="entry name" value="SBP_bac_6"/>
    <property type="match status" value="1"/>
</dbReference>
<evidence type="ECO:0000313" key="3">
    <source>
        <dbReference type="EMBL" id="AWT53549.1"/>
    </source>
</evidence>
<dbReference type="AlphaFoldDB" id="A0A2U9PP54"/>
<feature type="chain" id="PRO_5039542934" evidence="2">
    <location>
        <begin position="20"/>
        <end position="368"/>
    </location>
</feature>
<gene>
    <name evidence="3" type="ORF">D806_025700</name>
</gene>